<feature type="chain" id="PRO_5040256007" evidence="1">
    <location>
        <begin position="23"/>
        <end position="152"/>
    </location>
</feature>
<dbReference type="EMBL" id="JAGMWT010000001">
    <property type="protein sequence ID" value="KAH7139166.1"/>
    <property type="molecule type" value="Genomic_DNA"/>
</dbReference>
<feature type="signal peptide" evidence="1">
    <location>
        <begin position="1"/>
        <end position="22"/>
    </location>
</feature>
<evidence type="ECO:0000256" key="1">
    <source>
        <dbReference type="SAM" id="SignalP"/>
    </source>
</evidence>
<sequence length="152" mass="16675">MRSQLFTSLVVALGFTANIAQAEKINLEIGYAYTFVVTPGPDPGLGCGPWSQLAGADGSTLSHDGLVGQSDGCPSWEKSPFCSRWKCPKRNTYGKNLIAVEFMSDEPGNKIKVRAARLNGKEQEVICDVSVETKIQRNDFALYRTHICFLDI</sequence>
<name>A0A9P9ELJ6_9PLEO</name>
<comment type="caution">
    <text evidence="2">The sequence shown here is derived from an EMBL/GenBank/DDBJ whole genome shotgun (WGS) entry which is preliminary data.</text>
</comment>
<protein>
    <submittedName>
        <fullName evidence="2">Uncharacterized protein</fullName>
    </submittedName>
</protein>
<reference evidence="2" key="1">
    <citation type="journal article" date="2021" name="Nat. Commun.">
        <title>Genetic determinants of endophytism in the Arabidopsis root mycobiome.</title>
        <authorList>
            <person name="Mesny F."/>
            <person name="Miyauchi S."/>
            <person name="Thiergart T."/>
            <person name="Pickel B."/>
            <person name="Atanasova L."/>
            <person name="Karlsson M."/>
            <person name="Huettel B."/>
            <person name="Barry K.W."/>
            <person name="Haridas S."/>
            <person name="Chen C."/>
            <person name="Bauer D."/>
            <person name="Andreopoulos W."/>
            <person name="Pangilinan J."/>
            <person name="LaButti K."/>
            <person name="Riley R."/>
            <person name="Lipzen A."/>
            <person name="Clum A."/>
            <person name="Drula E."/>
            <person name="Henrissat B."/>
            <person name="Kohler A."/>
            <person name="Grigoriev I.V."/>
            <person name="Martin F.M."/>
            <person name="Hacquard S."/>
        </authorList>
    </citation>
    <scope>NUCLEOTIDE SEQUENCE</scope>
    <source>
        <strain evidence="2">MPI-CAGE-CH-0243</strain>
    </source>
</reference>
<gene>
    <name evidence="2" type="ORF">B0J11DRAFT_36381</name>
</gene>
<keyword evidence="1" id="KW-0732">Signal</keyword>
<evidence type="ECO:0000313" key="3">
    <source>
        <dbReference type="Proteomes" id="UP000700596"/>
    </source>
</evidence>
<proteinExistence type="predicted"/>
<evidence type="ECO:0000313" key="2">
    <source>
        <dbReference type="EMBL" id="KAH7139166.1"/>
    </source>
</evidence>
<dbReference type="AlphaFoldDB" id="A0A9P9ELJ6"/>
<dbReference type="Proteomes" id="UP000700596">
    <property type="component" value="Unassembled WGS sequence"/>
</dbReference>
<keyword evidence="3" id="KW-1185">Reference proteome</keyword>
<accession>A0A9P9ELJ6</accession>
<organism evidence="2 3">
    <name type="scientific">Dendryphion nanum</name>
    <dbReference type="NCBI Taxonomy" id="256645"/>
    <lineage>
        <taxon>Eukaryota</taxon>
        <taxon>Fungi</taxon>
        <taxon>Dikarya</taxon>
        <taxon>Ascomycota</taxon>
        <taxon>Pezizomycotina</taxon>
        <taxon>Dothideomycetes</taxon>
        <taxon>Pleosporomycetidae</taxon>
        <taxon>Pleosporales</taxon>
        <taxon>Torulaceae</taxon>
        <taxon>Dendryphion</taxon>
    </lineage>
</organism>